<keyword evidence="2" id="KW-0479">Metal-binding</keyword>
<dbReference type="Gene3D" id="3.90.850.10">
    <property type="entry name" value="Fumarylacetoacetase-like, C-terminal domain"/>
    <property type="match status" value="1"/>
</dbReference>
<dbReference type="AlphaFoldDB" id="A0A0A1V4V0"/>
<evidence type="ECO:0000313" key="5">
    <source>
        <dbReference type="Proteomes" id="UP000030151"/>
    </source>
</evidence>
<dbReference type="OrthoDB" id="411064at2759"/>
<proteinExistence type="inferred from homology"/>
<keyword evidence="4" id="KW-0378">Hydrolase</keyword>
<name>A0A0A1V4V0_9HYPO</name>
<dbReference type="FunFam" id="3.90.850.10:FF:000002">
    <property type="entry name" value="2-hydroxyhepta-2,4-diene-1,7-dioate isomerase"/>
    <property type="match status" value="1"/>
</dbReference>
<accession>A0A0A1V4V0</accession>
<organism evidence="4 5">
    <name type="scientific">Metarhizium robertsii</name>
    <dbReference type="NCBI Taxonomy" id="568076"/>
    <lineage>
        <taxon>Eukaryota</taxon>
        <taxon>Fungi</taxon>
        <taxon>Dikarya</taxon>
        <taxon>Ascomycota</taxon>
        <taxon>Pezizomycotina</taxon>
        <taxon>Sordariomycetes</taxon>
        <taxon>Hypocreomycetidae</taxon>
        <taxon>Hypocreales</taxon>
        <taxon>Clavicipitaceae</taxon>
        <taxon>Metarhizium</taxon>
    </lineage>
</organism>
<dbReference type="PANTHER" id="PTHR11820:SF100">
    <property type="entry name" value="FUMARYLACETOACETATE HYDROLASE FAMILY PROTEIN (AFU_ORTHOLOGUE AFUA_4G01490)"/>
    <property type="match status" value="1"/>
</dbReference>
<evidence type="ECO:0000256" key="1">
    <source>
        <dbReference type="ARBA" id="ARBA00010211"/>
    </source>
</evidence>
<sequence>MSSWSRLIRFVDDNGTETFGEPCIENDEQLTNHLAKNDLWAIELKGSSPVGPLTRGDKIHVRALRDILKPSDVPIVRCIGLNYLKHIQEGGRKPPPYPSIFIKPSTTVAGFNEDVPIPTIAQDGTLDYEGELAIVIGKTGKNIPKSAALDYIAGYCVSNDVSARGWQRDPAKAGVVPQWCFSKGFDKFAPLGPLLVAPSVVGNASDLHLRTVVNGEERQSTSTGDLLFGVEHLVSFCSQGTSLEAGTVILTGTPSGVAMGMKEPRYLEDGDVVEVSITGLGKVSNRMVFEKGN</sequence>
<comment type="caution">
    <text evidence="4">The sequence shown here is derived from an EMBL/GenBank/DDBJ whole genome shotgun (WGS) entry which is preliminary data.</text>
</comment>
<evidence type="ECO:0000313" key="4">
    <source>
        <dbReference type="EMBL" id="EXV05209.1"/>
    </source>
</evidence>
<dbReference type="EMBL" id="JELW01000002">
    <property type="protein sequence ID" value="EXV05209.1"/>
    <property type="molecule type" value="Genomic_DNA"/>
</dbReference>
<dbReference type="InterPro" id="IPR036663">
    <property type="entry name" value="Fumarylacetoacetase_C_sf"/>
</dbReference>
<evidence type="ECO:0000256" key="2">
    <source>
        <dbReference type="ARBA" id="ARBA00022723"/>
    </source>
</evidence>
<dbReference type="Pfam" id="PF01557">
    <property type="entry name" value="FAA_hydrolase"/>
    <property type="match status" value="1"/>
</dbReference>
<reference evidence="4 5" key="1">
    <citation type="submission" date="2014-02" db="EMBL/GenBank/DDBJ databases">
        <title>The genome sequence of the entomopathogenic fungus Metarhizium robertsii ARSEF 2575.</title>
        <authorList>
            <person name="Giuliano Garisto Donzelli B."/>
            <person name="Roe B.A."/>
            <person name="Macmil S.L."/>
            <person name="Krasnoff S.B."/>
            <person name="Gibson D.M."/>
        </authorList>
    </citation>
    <scope>NUCLEOTIDE SEQUENCE [LARGE SCALE GENOMIC DNA]</scope>
    <source>
        <strain evidence="4 5">ARSEF 2575</strain>
    </source>
</reference>
<dbReference type="HOGENOM" id="CLU_028458_2_1_1"/>
<dbReference type="GO" id="GO:0046872">
    <property type="term" value="F:metal ion binding"/>
    <property type="evidence" value="ECO:0007669"/>
    <property type="project" value="UniProtKB-KW"/>
</dbReference>
<dbReference type="GO" id="GO:0006107">
    <property type="term" value="P:oxaloacetate metabolic process"/>
    <property type="evidence" value="ECO:0007669"/>
    <property type="project" value="UniProtKB-ARBA"/>
</dbReference>
<dbReference type="PANTHER" id="PTHR11820">
    <property type="entry name" value="ACYLPYRUVASE"/>
    <property type="match status" value="1"/>
</dbReference>
<dbReference type="GO" id="GO:0016787">
    <property type="term" value="F:hydrolase activity"/>
    <property type="evidence" value="ECO:0007669"/>
    <property type="project" value="UniProtKB-KW"/>
</dbReference>
<dbReference type="InterPro" id="IPR011234">
    <property type="entry name" value="Fumarylacetoacetase-like_C"/>
</dbReference>
<comment type="similarity">
    <text evidence="1">Belongs to the FAH family.</text>
</comment>
<feature type="domain" description="Fumarylacetoacetase-like C-terminal" evidence="3">
    <location>
        <begin position="76"/>
        <end position="287"/>
    </location>
</feature>
<dbReference type="Proteomes" id="UP000030151">
    <property type="component" value="Unassembled WGS sequence"/>
</dbReference>
<gene>
    <name evidence="4" type="ORF">X797_002897</name>
</gene>
<evidence type="ECO:0000259" key="3">
    <source>
        <dbReference type="Pfam" id="PF01557"/>
    </source>
</evidence>
<dbReference type="SUPFAM" id="SSF56529">
    <property type="entry name" value="FAH"/>
    <property type="match status" value="1"/>
</dbReference>
<protein>
    <submittedName>
        <fullName evidence="4">Fumarylacetoacetate (FAA) hydrolase family protein</fullName>
    </submittedName>
</protein>
<dbReference type="GO" id="GO:0050163">
    <property type="term" value="F:oxaloacetate tautomerase activity"/>
    <property type="evidence" value="ECO:0007669"/>
    <property type="project" value="UniProtKB-ARBA"/>
</dbReference>
<dbReference type="eggNOG" id="KOG1535">
    <property type="taxonomic scope" value="Eukaryota"/>
</dbReference>